<evidence type="ECO:0000313" key="1">
    <source>
        <dbReference type="EMBL" id="TCM59275.1"/>
    </source>
</evidence>
<evidence type="ECO:0000313" key="2">
    <source>
        <dbReference type="Proteomes" id="UP000294963"/>
    </source>
</evidence>
<comment type="caution">
    <text evidence="1">The sequence shown here is derived from an EMBL/GenBank/DDBJ whole genome shotgun (WGS) entry which is preliminary data.</text>
</comment>
<protein>
    <submittedName>
        <fullName evidence="1">Uncharacterized protein</fullName>
    </submittedName>
</protein>
<proteinExistence type="predicted"/>
<accession>A0A4R1XD84</accession>
<reference evidence="1 2" key="1">
    <citation type="submission" date="2019-03" db="EMBL/GenBank/DDBJ databases">
        <title>Genomic analyses of the natural microbiome of Caenorhabditis elegans.</title>
        <authorList>
            <person name="Samuel B."/>
        </authorList>
    </citation>
    <scope>NUCLEOTIDE SEQUENCE [LARGE SCALE GENOMIC DNA]</scope>
    <source>
        <strain evidence="1 2">JUb89</strain>
    </source>
</reference>
<gene>
    <name evidence="1" type="ORF">EC844_1464</name>
</gene>
<name>A0A4R1XD84_ACICA</name>
<dbReference type="AlphaFoldDB" id="A0A4R1XD84"/>
<dbReference type="EMBL" id="SLVJ01000046">
    <property type="protein sequence ID" value="TCM59275.1"/>
    <property type="molecule type" value="Genomic_DNA"/>
</dbReference>
<dbReference type="Proteomes" id="UP000294963">
    <property type="component" value="Unassembled WGS sequence"/>
</dbReference>
<keyword evidence="2" id="KW-1185">Reference proteome</keyword>
<sequence length="46" mass="5555">MVVVMEIYNDLKYVYMVLEINLIKHFFNNSSLNRRAIVDFIEIKMS</sequence>
<organism evidence="1 2">
    <name type="scientific">Acinetobacter calcoaceticus</name>
    <dbReference type="NCBI Taxonomy" id="471"/>
    <lineage>
        <taxon>Bacteria</taxon>
        <taxon>Pseudomonadati</taxon>
        <taxon>Pseudomonadota</taxon>
        <taxon>Gammaproteobacteria</taxon>
        <taxon>Moraxellales</taxon>
        <taxon>Moraxellaceae</taxon>
        <taxon>Acinetobacter</taxon>
        <taxon>Acinetobacter calcoaceticus/baumannii complex</taxon>
    </lineage>
</organism>